<dbReference type="EMBL" id="CP104213">
    <property type="protein sequence ID" value="UWX63227.1"/>
    <property type="molecule type" value="Genomic_DNA"/>
</dbReference>
<proteinExistence type="predicted"/>
<dbReference type="PANTHER" id="PTHR44757">
    <property type="entry name" value="DIGUANYLATE CYCLASE DGCP"/>
    <property type="match status" value="1"/>
</dbReference>
<dbReference type="Pfam" id="PF01590">
    <property type="entry name" value="GAF"/>
    <property type="match status" value="1"/>
</dbReference>
<dbReference type="CDD" id="cd01948">
    <property type="entry name" value="EAL"/>
    <property type="match status" value="1"/>
</dbReference>
<feature type="domain" description="GGDEF" evidence="4">
    <location>
        <begin position="538"/>
        <end position="673"/>
    </location>
</feature>
<dbReference type="Pfam" id="PF08447">
    <property type="entry name" value="PAS_3"/>
    <property type="match status" value="1"/>
</dbReference>
<evidence type="ECO:0000259" key="3">
    <source>
        <dbReference type="PROSITE" id="PS50883"/>
    </source>
</evidence>
<reference evidence="5" key="1">
    <citation type="submission" date="2022-09" db="EMBL/GenBank/DDBJ databases">
        <title>genome sequence of Deinococcus rubellus.</title>
        <authorList>
            <person name="Srinivasan S."/>
        </authorList>
    </citation>
    <scope>NUCLEOTIDE SEQUENCE</scope>
    <source>
        <strain evidence="5">Ant6</strain>
    </source>
</reference>
<feature type="domain" description="EAL" evidence="3">
    <location>
        <begin position="682"/>
        <end position="935"/>
    </location>
</feature>
<dbReference type="InterPro" id="IPR035965">
    <property type="entry name" value="PAS-like_dom_sf"/>
</dbReference>
<dbReference type="InterPro" id="IPR000014">
    <property type="entry name" value="PAS"/>
</dbReference>
<dbReference type="Gene3D" id="3.20.20.450">
    <property type="entry name" value="EAL domain"/>
    <property type="match status" value="1"/>
</dbReference>
<dbReference type="InterPro" id="IPR003018">
    <property type="entry name" value="GAF"/>
</dbReference>
<dbReference type="InterPro" id="IPR052155">
    <property type="entry name" value="Biofilm_reg_signaling"/>
</dbReference>
<dbReference type="PROSITE" id="PS50112">
    <property type="entry name" value="PAS"/>
    <property type="match status" value="1"/>
</dbReference>
<dbReference type="InterPro" id="IPR043128">
    <property type="entry name" value="Rev_trsase/Diguanyl_cyclase"/>
</dbReference>
<dbReference type="SMART" id="SM00052">
    <property type="entry name" value="EAL"/>
    <property type="match status" value="1"/>
</dbReference>
<dbReference type="Pfam" id="PF13185">
    <property type="entry name" value="GAF_2"/>
    <property type="match status" value="1"/>
</dbReference>
<dbReference type="Pfam" id="PF00990">
    <property type="entry name" value="GGDEF"/>
    <property type="match status" value="1"/>
</dbReference>
<evidence type="ECO:0000313" key="5">
    <source>
        <dbReference type="EMBL" id="UWX63227.1"/>
    </source>
</evidence>
<evidence type="ECO:0000256" key="1">
    <source>
        <dbReference type="SAM" id="MobiDB-lite"/>
    </source>
</evidence>
<dbReference type="NCBIfam" id="TIGR00229">
    <property type="entry name" value="sensory_box"/>
    <property type="match status" value="1"/>
</dbReference>
<keyword evidence="6" id="KW-1185">Reference proteome</keyword>
<dbReference type="SUPFAM" id="SSF141868">
    <property type="entry name" value="EAL domain-like"/>
    <property type="match status" value="1"/>
</dbReference>
<gene>
    <name evidence="5" type="ORF">N0D28_10755</name>
</gene>
<protein>
    <submittedName>
        <fullName evidence="5">EAL domain-containing protein</fullName>
    </submittedName>
</protein>
<dbReference type="Gene3D" id="3.30.70.270">
    <property type="match status" value="1"/>
</dbReference>
<feature type="domain" description="PAS" evidence="2">
    <location>
        <begin position="383"/>
        <end position="453"/>
    </location>
</feature>
<dbReference type="Proteomes" id="UP001060261">
    <property type="component" value="Chromosome"/>
</dbReference>
<dbReference type="SUPFAM" id="SSF55073">
    <property type="entry name" value="Nucleotide cyclase"/>
    <property type="match status" value="1"/>
</dbReference>
<dbReference type="NCBIfam" id="TIGR00254">
    <property type="entry name" value="GGDEF"/>
    <property type="match status" value="1"/>
</dbReference>
<evidence type="ECO:0000259" key="4">
    <source>
        <dbReference type="PROSITE" id="PS50887"/>
    </source>
</evidence>
<feature type="compositionally biased region" description="Pro residues" evidence="1">
    <location>
        <begin position="1"/>
        <end position="20"/>
    </location>
</feature>
<dbReference type="Gene3D" id="3.30.450.20">
    <property type="entry name" value="PAS domain"/>
    <property type="match status" value="1"/>
</dbReference>
<dbReference type="RefSeq" id="WP_260559517.1">
    <property type="nucleotide sequence ID" value="NZ_BAABEC010000177.1"/>
</dbReference>
<organism evidence="5 6">
    <name type="scientific">Deinococcus rubellus</name>
    <dbReference type="NCBI Taxonomy" id="1889240"/>
    <lineage>
        <taxon>Bacteria</taxon>
        <taxon>Thermotogati</taxon>
        <taxon>Deinococcota</taxon>
        <taxon>Deinococci</taxon>
        <taxon>Deinococcales</taxon>
        <taxon>Deinococcaceae</taxon>
        <taxon>Deinococcus</taxon>
    </lineage>
</organism>
<name>A0ABY5YDT1_9DEIO</name>
<dbReference type="InterPro" id="IPR013655">
    <property type="entry name" value="PAS_fold_3"/>
</dbReference>
<feature type="region of interest" description="Disordered" evidence="1">
    <location>
        <begin position="1"/>
        <end position="27"/>
    </location>
</feature>
<dbReference type="SUPFAM" id="SSF55781">
    <property type="entry name" value="GAF domain-like"/>
    <property type="match status" value="2"/>
</dbReference>
<evidence type="ECO:0000313" key="6">
    <source>
        <dbReference type="Proteomes" id="UP001060261"/>
    </source>
</evidence>
<evidence type="ECO:0000259" key="2">
    <source>
        <dbReference type="PROSITE" id="PS50112"/>
    </source>
</evidence>
<dbReference type="InterPro" id="IPR035919">
    <property type="entry name" value="EAL_sf"/>
</dbReference>
<dbReference type="Gene3D" id="3.30.450.40">
    <property type="match status" value="2"/>
</dbReference>
<dbReference type="SMART" id="SM00065">
    <property type="entry name" value="GAF"/>
    <property type="match status" value="2"/>
</dbReference>
<dbReference type="Pfam" id="PF00563">
    <property type="entry name" value="EAL"/>
    <property type="match status" value="1"/>
</dbReference>
<dbReference type="CDD" id="cd00130">
    <property type="entry name" value="PAS"/>
    <property type="match status" value="1"/>
</dbReference>
<dbReference type="CDD" id="cd01949">
    <property type="entry name" value="GGDEF"/>
    <property type="match status" value="1"/>
</dbReference>
<dbReference type="SMART" id="SM00267">
    <property type="entry name" value="GGDEF"/>
    <property type="match status" value="1"/>
</dbReference>
<dbReference type="InterPro" id="IPR001633">
    <property type="entry name" value="EAL_dom"/>
</dbReference>
<dbReference type="InterPro" id="IPR029787">
    <property type="entry name" value="Nucleotide_cyclase"/>
</dbReference>
<sequence length="935" mass="103160">MKPSPDLQPSPSTPPPPAPPADSGGPQERALVFLGRIRETLARTSALPELFHDITAAIQQVFGYPLVSLLLIENGQIKPQVSFGYAGEGRYSTGGMTYPLDFGILGRVARSGEAALVSDVGQDPDYQVYRQGVVSQLCLPLHDDGRVGGLLNIETTAVMLDEEDLRLMQILCQHLDSALGRVRLDAEAAATHARDQQLYAEIARQARELALLHQVRNTLSRDVAIDDIIRSVNAAIVQAFGYTQVSVYLLDRPYGGPPFTEQISRAEADTEACLVLQHQIGYREVLDRVPTSQGVMGRVVRSGQAELIADVQLESAFVGAIENITSEVTVPLRVQGQVVGTLNVESVDGMGLLARDLELMTEVAAQLGQALERAQLLETARLSEARYRLLAESMTDLVCLHAPDGQVTYVSPSVTALLGYAPAAMLGTFPRDLVHPDDRVKLESTLRRWQRPDQQERFRLRLRHLGGQWLWFETSSAPVPSGQGHWQSTSRDIGERWLIEQRLAFEAQHDPLTGLANRSLFERRLQDCLDRAQRRGPSAYAVLFLDVDRFKIINDSLGHRVGDQLLIELARRLTANVPTGALLARMGGDEFAVLLRGSAAEAEQLARRLIKALNTPLEVGTYQLQLSISIGIALGHPDYAETGDVLRDADLGMYESKHRQKTRASSAYRVFDRSLHERALRRLHIESELRLALEKRQLQLFYQPVVRLSDRKLLGFEALARWFHPELGEIKPGEFLSVAEETGLIWPLGQWVLETACTQLSEWQRLQPGSAVSLNVNLSPPQFQQTDLVRQVRRAIHKSGAQASGLNLEITEGAMLQSSAAQTISALRELGVGVQVDDFGTGYSSLASLHRFDLTALKIDRHFVDNLGRAQSNHSVVQAILALAEALKLTVIAEGVETERQRLSLLALGCSVGQGFLFAPALRPAEATQRWQQGI</sequence>
<dbReference type="SMART" id="SM00091">
    <property type="entry name" value="PAS"/>
    <property type="match status" value="1"/>
</dbReference>
<dbReference type="PANTHER" id="PTHR44757:SF2">
    <property type="entry name" value="BIOFILM ARCHITECTURE MAINTENANCE PROTEIN MBAA"/>
    <property type="match status" value="1"/>
</dbReference>
<dbReference type="InterPro" id="IPR000160">
    <property type="entry name" value="GGDEF_dom"/>
</dbReference>
<dbReference type="PROSITE" id="PS50887">
    <property type="entry name" value="GGDEF"/>
    <property type="match status" value="1"/>
</dbReference>
<accession>A0ABY5YDT1</accession>
<dbReference type="PROSITE" id="PS50883">
    <property type="entry name" value="EAL"/>
    <property type="match status" value="1"/>
</dbReference>
<dbReference type="InterPro" id="IPR029016">
    <property type="entry name" value="GAF-like_dom_sf"/>
</dbReference>
<dbReference type="SUPFAM" id="SSF55785">
    <property type="entry name" value="PYP-like sensor domain (PAS domain)"/>
    <property type="match status" value="1"/>
</dbReference>